<organism evidence="1 2">
    <name type="scientific">Funneliformis caledonium</name>
    <dbReference type="NCBI Taxonomy" id="1117310"/>
    <lineage>
        <taxon>Eukaryota</taxon>
        <taxon>Fungi</taxon>
        <taxon>Fungi incertae sedis</taxon>
        <taxon>Mucoromycota</taxon>
        <taxon>Glomeromycotina</taxon>
        <taxon>Glomeromycetes</taxon>
        <taxon>Glomerales</taxon>
        <taxon>Glomeraceae</taxon>
        <taxon>Funneliformis</taxon>
    </lineage>
</organism>
<reference evidence="1" key="1">
    <citation type="submission" date="2021-06" db="EMBL/GenBank/DDBJ databases">
        <authorList>
            <person name="Kallberg Y."/>
            <person name="Tangrot J."/>
            <person name="Rosling A."/>
        </authorList>
    </citation>
    <scope>NUCLEOTIDE SEQUENCE</scope>
    <source>
        <strain evidence="1">UK204</strain>
    </source>
</reference>
<proteinExistence type="predicted"/>
<sequence>MPHFVIQVEEERKVLISFRIVKDTSLSLEKQTLTFNDFFKNLIQPVFRFREVHVFVGKGDSKWNFVQDDLQNELSLLITLGFTHINGVPARDPSVNLEVYTINTDSNDIIKEIYEKFLPDPTSSTENNDHYADFHTVYHKITTEDHCLTLKQIVKSAERTPKRIFVNTKVCDYIECFQCNKLRCIYSNQALDANEKKELYLVKEEINYSCSSSLVDENHEFYTKVYVHKNITCKTPIELAYYSSNSRQSNHNSQICYWCRVDGGLVDPSVEKTSNYKFVFPCCC</sequence>
<gene>
    <name evidence="1" type="ORF">FCALED_LOCUS6672</name>
</gene>
<dbReference type="EMBL" id="CAJVPQ010001633">
    <property type="protein sequence ID" value="CAG8562426.1"/>
    <property type="molecule type" value="Genomic_DNA"/>
</dbReference>
<accession>A0A9N9BFX8</accession>
<evidence type="ECO:0000313" key="2">
    <source>
        <dbReference type="Proteomes" id="UP000789570"/>
    </source>
</evidence>
<keyword evidence="2" id="KW-1185">Reference proteome</keyword>
<name>A0A9N9BFX8_9GLOM</name>
<evidence type="ECO:0000313" key="1">
    <source>
        <dbReference type="EMBL" id="CAG8562426.1"/>
    </source>
</evidence>
<protein>
    <submittedName>
        <fullName evidence="1">5820_t:CDS:1</fullName>
    </submittedName>
</protein>
<comment type="caution">
    <text evidence="1">The sequence shown here is derived from an EMBL/GenBank/DDBJ whole genome shotgun (WGS) entry which is preliminary data.</text>
</comment>
<dbReference type="AlphaFoldDB" id="A0A9N9BFX8"/>
<dbReference type="OrthoDB" id="2346462at2759"/>
<dbReference type="Proteomes" id="UP000789570">
    <property type="component" value="Unassembled WGS sequence"/>
</dbReference>